<name>X0UZR7_9ZZZZ</name>
<feature type="domain" description="Glycosyl transferase family 1" evidence="1">
    <location>
        <begin position="5"/>
        <end position="108"/>
    </location>
</feature>
<comment type="caution">
    <text evidence="2">The sequence shown here is derived from an EMBL/GenBank/DDBJ whole genome shotgun (WGS) entry which is preliminary data.</text>
</comment>
<dbReference type="AlphaFoldDB" id="X0UZR7"/>
<organism evidence="2">
    <name type="scientific">marine sediment metagenome</name>
    <dbReference type="NCBI Taxonomy" id="412755"/>
    <lineage>
        <taxon>unclassified sequences</taxon>
        <taxon>metagenomes</taxon>
        <taxon>ecological metagenomes</taxon>
    </lineage>
</organism>
<dbReference type="GO" id="GO:0016757">
    <property type="term" value="F:glycosyltransferase activity"/>
    <property type="evidence" value="ECO:0007669"/>
    <property type="project" value="InterPro"/>
</dbReference>
<sequence>EMGLEHVRFIGRQPRERIPFFIAASDVCLVSLSRIDFLAYALPSKLFEFMACGRPIILSAKGASRQLIESAQCGIGVEPEQPEALAEAILKLHRDQSLGEQLGRNGRRFAASNMDRTKFAIKYEQILEQAAQR</sequence>
<dbReference type="InterPro" id="IPR001296">
    <property type="entry name" value="Glyco_trans_1"/>
</dbReference>
<proteinExistence type="predicted"/>
<accession>X0UZR7</accession>
<dbReference type="PANTHER" id="PTHR12526">
    <property type="entry name" value="GLYCOSYLTRANSFERASE"/>
    <property type="match status" value="1"/>
</dbReference>
<dbReference type="EMBL" id="BARS01024260">
    <property type="protein sequence ID" value="GAG05778.1"/>
    <property type="molecule type" value="Genomic_DNA"/>
</dbReference>
<dbReference type="SUPFAM" id="SSF53756">
    <property type="entry name" value="UDP-Glycosyltransferase/glycogen phosphorylase"/>
    <property type="match status" value="1"/>
</dbReference>
<dbReference type="PANTHER" id="PTHR12526:SF622">
    <property type="entry name" value="GLYCOSYLTRANSFERASE (GROUP I)"/>
    <property type="match status" value="1"/>
</dbReference>
<feature type="non-terminal residue" evidence="2">
    <location>
        <position position="1"/>
    </location>
</feature>
<dbReference type="Pfam" id="PF00534">
    <property type="entry name" value="Glycos_transf_1"/>
    <property type="match status" value="1"/>
</dbReference>
<dbReference type="Gene3D" id="3.40.50.2000">
    <property type="entry name" value="Glycogen Phosphorylase B"/>
    <property type="match status" value="1"/>
</dbReference>
<evidence type="ECO:0000259" key="1">
    <source>
        <dbReference type="Pfam" id="PF00534"/>
    </source>
</evidence>
<reference evidence="2" key="1">
    <citation type="journal article" date="2014" name="Front. Microbiol.">
        <title>High frequency of phylogenetically diverse reductive dehalogenase-homologous genes in deep subseafloor sedimentary metagenomes.</title>
        <authorList>
            <person name="Kawai M."/>
            <person name="Futagami T."/>
            <person name="Toyoda A."/>
            <person name="Takaki Y."/>
            <person name="Nishi S."/>
            <person name="Hori S."/>
            <person name="Arai W."/>
            <person name="Tsubouchi T."/>
            <person name="Morono Y."/>
            <person name="Uchiyama I."/>
            <person name="Ito T."/>
            <person name="Fujiyama A."/>
            <person name="Inagaki F."/>
            <person name="Takami H."/>
        </authorList>
    </citation>
    <scope>NUCLEOTIDE SEQUENCE</scope>
    <source>
        <strain evidence="2">Expedition CK06-06</strain>
    </source>
</reference>
<gene>
    <name evidence="2" type="ORF">S01H1_38525</name>
</gene>
<protein>
    <recommendedName>
        <fullName evidence="1">Glycosyl transferase family 1 domain-containing protein</fullName>
    </recommendedName>
</protein>
<evidence type="ECO:0000313" key="2">
    <source>
        <dbReference type="EMBL" id="GAG05778.1"/>
    </source>
</evidence>